<protein>
    <submittedName>
        <fullName evidence="2">Uncharacterized protein</fullName>
    </submittedName>
</protein>
<feature type="region of interest" description="Disordered" evidence="1">
    <location>
        <begin position="374"/>
        <end position="442"/>
    </location>
</feature>
<feature type="compositionally biased region" description="Acidic residues" evidence="1">
    <location>
        <begin position="274"/>
        <end position="296"/>
    </location>
</feature>
<feature type="compositionally biased region" description="Polar residues" evidence="1">
    <location>
        <begin position="508"/>
        <end position="534"/>
    </location>
</feature>
<feature type="compositionally biased region" description="Acidic residues" evidence="1">
    <location>
        <begin position="240"/>
        <end position="260"/>
    </location>
</feature>
<feature type="compositionally biased region" description="Low complexity" evidence="1">
    <location>
        <begin position="202"/>
        <end position="214"/>
    </location>
</feature>
<feature type="compositionally biased region" description="Low complexity" evidence="1">
    <location>
        <begin position="478"/>
        <end position="491"/>
    </location>
</feature>
<dbReference type="Proteomes" id="UP001329825">
    <property type="component" value="Chromosome 10"/>
</dbReference>
<feature type="region of interest" description="Disordered" evidence="1">
    <location>
        <begin position="105"/>
        <end position="160"/>
    </location>
</feature>
<evidence type="ECO:0000313" key="3">
    <source>
        <dbReference type="Proteomes" id="UP001329825"/>
    </source>
</evidence>
<evidence type="ECO:0000256" key="1">
    <source>
        <dbReference type="SAM" id="MobiDB-lite"/>
    </source>
</evidence>
<organism evidence="2 3">
    <name type="scientific">Kwoniella shivajii</name>
    <dbReference type="NCBI Taxonomy" id="564305"/>
    <lineage>
        <taxon>Eukaryota</taxon>
        <taxon>Fungi</taxon>
        <taxon>Dikarya</taxon>
        <taxon>Basidiomycota</taxon>
        <taxon>Agaricomycotina</taxon>
        <taxon>Tremellomycetes</taxon>
        <taxon>Tremellales</taxon>
        <taxon>Cryptococcaceae</taxon>
        <taxon>Kwoniella</taxon>
    </lineage>
</organism>
<feature type="compositionally biased region" description="Basic and acidic residues" evidence="1">
    <location>
        <begin position="492"/>
        <end position="507"/>
    </location>
</feature>
<evidence type="ECO:0000313" key="2">
    <source>
        <dbReference type="EMBL" id="WRT69969.1"/>
    </source>
</evidence>
<accession>A0ABZ1D7E0</accession>
<feature type="compositionally biased region" description="Low complexity" evidence="1">
    <location>
        <begin position="397"/>
        <end position="409"/>
    </location>
</feature>
<dbReference type="EMBL" id="CP141890">
    <property type="protein sequence ID" value="WRT69969.1"/>
    <property type="molecule type" value="Genomic_DNA"/>
</dbReference>
<sequence length="631" mass="68785">MSSPLQPLFTTCPLILPSPSTSTTAQPLFVTSPIEEEGYSKHASYPSVPPSPLIETLSFAKVPIPSTTVSTDSEAFSSSDWTDSRRRSGTTSPSLITCLFQSASIMNPNDNNNNKNNRKTDPSPNRNGSKPILRRDLMSTSASEDNRDNHYPFHPSTDSGFGLGISKLPLQDTESEIPVLPALKKRPSVLTFAVSSPRAGPSRSTSVSPTSTSSYANAKLPRSPCVKPNWGKVKGRVENEEIEEEEENDNDNDDGDEENYMIDSPLPIPGCGQDESEEEDEGYVEDEEGGFTSDEEENHHEMRSKPSWADISWTNEYVNNTPKRRSANIDQMEYPTSTDDCAITTTSMIGHGRVTSPSSNLRGRKVSISIVANTKPSSSRCTRHRSPPPPIRASTISVAPPAARSPSAADLCRRRGSASIERSDSQRIKRGWKSDDHSLLPDSIYNQNQNQIQNHNCNRRGMSSRPIISHTNSFQLPSASASTSTSTSNTNIERKGSLPTTRSEKNRQTSSILKKQHHNPSSIPMQRSSGQTNKIPPKTPPLDVVKCPTSTTLNKLSRTGSAPVQSTITKNGAGNNHHDGQMLDIIDGNCHFARSAIGYEEEEMAIAHANGHGHGHGLGHGHGHNRGIRVI</sequence>
<gene>
    <name evidence="2" type="ORF">IL334_006960</name>
</gene>
<feature type="region of interest" description="Disordered" evidence="1">
    <location>
        <begin position="68"/>
        <end position="93"/>
    </location>
</feature>
<dbReference type="GeneID" id="87959090"/>
<name>A0ABZ1D7E0_9TREE</name>
<proteinExistence type="predicted"/>
<feature type="compositionally biased region" description="Basic and acidic residues" evidence="1">
    <location>
        <begin position="421"/>
        <end position="439"/>
    </location>
</feature>
<reference evidence="2 3" key="1">
    <citation type="submission" date="2024-01" db="EMBL/GenBank/DDBJ databases">
        <title>Comparative genomics of Cryptococcus and Kwoniella reveals pathogenesis evolution and contrasting modes of karyotype evolution via chromosome fusion or intercentromeric recombination.</title>
        <authorList>
            <person name="Coelho M.A."/>
            <person name="David-Palma M."/>
            <person name="Shea T."/>
            <person name="Bowers K."/>
            <person name="McGinley-Smith S."/>
            <person name="Mohammad A.W."/>
            <person name="Gnirke A."/>
            <person name="Yurkov A.M."/>
            <person name="Nowrousian M."/>
            <person name="Sun S."/>
            <person name="Cuomo C.A."/>
            <person name="Heitman J."/>
        </authorList>
    </citation>
    <scope>NUCLEOTIDE SEQUENCE [LARGE SCALE GENOMIC DNA]</scope>
    <source>
        <strain evidence="2">CBS 11374</strain>
    </source>
</reference>
<feature type="region of interest" description="Disordered" evidence="1">
    <location>
        <begin position="473"/>
        <end position="545"/>
    </location>
</feature>
<dbReference type="RefSeq" id="XP_062794708.1">
    <property type="nucleotide sequence ID" value="XM_062938657.1"/>
</dbReference>
<keyword evidence="3" id="KW-1185">Reference proteome</keyword>
<feature type="region of interest" description="Disordered" evidence="1">
    <location>
        <begin position="194"/>
        <end position="307"/>
    </location>
</feature>